<accession>A0A7W4P982</accession>
<dbReference type="SMART" id="SM00278">
    <property type="entry name" value="HhH1"/>
    <property type="match status" value="2"/>
</dbReference>
<evidence type="ECO:0000256" key="4">
    <source>
        <dbReference type="ARBA" id="ARBA00023172"/>
    </source>
</evidence>
<feature type="region of interest" description="Domain I" evidence="6">
    <location>
        <begin position="1"/>
        <end position="64"/>
    </location>
</feature>
<comment type="caution">
    <text evidence="6">Lacks conserved residue(s) required for the propagation of feature annotation.</text>
</comment>
<evidence type="ECO:0000313" key="8">
    <source>
        <dbReference type="EMBL" id="MBB2180193.1"/>
    </source>
</evidence>
<comment type="subcellular location">
    <subcellularLocation>
        <location evidence="6">Cytoplasm</location>
    </subcellularLocation>
</comment>
<evidence type="ECO:0000256" key="1">
    <source>
        <dbReference type="ARBA" id="ARBA00022490"/>
    </source>
</evidence>
<gene>
    <name evidence="6 8" type="primary">ruvA</name>
    <name evidence="8" type="ORF">HLH29_13630</name>
</gene>
<keyword evidence="9" id="KW-1185">Reference proteome</keyword>
<keyword evidence="4 6" id="KW-0233">DNA recombination</keyword>
<keyword evidence="3 6" id="KW-0238">DNA-binding</keyword>
<dbReference type="Proteomes" id="UP000525623">
    <property type="component" value="Unassembled WGS sequence"/>
</dbReference>
<keyword evidence="2 6" id="KW-0227">DNA damage</keyword>
<evidence type="ECO:0000256" key="3">
    <source>
        <dbReference type="ARBA" id="ARBA00023125"/>
    </source>
</evidence>
<evidence type="ECO:0000256" key="5">
    <source>
        <dbReference type="ARBA" id="ARBA00023204"/>
    </source>
</evidence>
<dbReference type="Pfam" id="PF14520">
    <property type="entry name" value="HHH_5"/>
    <property type="match status" value="1"/>
</dbReference>
<dbReference type="GO" id="GO:0005737">
    <property type="term" value="C:cytoplasm"/>
    <property type="evidence" value="ECO:0007669"/>
    <property type="project" value="UniProtKB-SubCell"/>
</dbReference>
<proteinExistence type="inferred from homology"/>
<dbReference type="EMBL" id="JABEQL010000019">
    <property type="protein sequence ID" value="MBB2180193.1"/>
    <property type="molecule type" value="Genomic_DNA"/>
</dbReference>
<dbReference type="InterPro" id="IPR013849">
    <property type="entry name" value="DNA_helicase_Holl-junc_RuvA_I"/>
</dbReference>
<dbReference type="Pfam" id="PF01330">
    <property type="entry name" value="RuvA_N"/>
    <property type="match status" value="1"/>
</dbReference>
<feature type="region of interest" description="Domain III" evidence="6">
    <location>
        <begin position="147"/>
        <end position="205"/>
    </location>
</feature>
<dbReference type="CDD" id="cd14332">
    <property type="entry name" value="UBA_RuvA_C"/>
    <property type="match status" value="1"/>
</dbReference>
<sequence>MIAQLTGLVGQVEADRCVVDVHGVGYLVHASTRTLSALPSPPETARVLVETVVREDAFLLYGFADAAERDWFRLLTTVQGVGAKLALAILSALSPGEVAATIAAGDKAGLTRVSGVGARLAERILTELRDKAGKLPVGPGVVLPGRPASAGVEGDVLLALAGLGFRRAEAQPVVVRILARLKEAGAGQEADLDVVIRESLRELAR</sequence>
<dbReference type="GO" id="GO:0005524">
    <property type="term" value="F:ATP binding"/>
    <property type="evidence" value="ECO:0007669"/>
    <property type="project" value="InterPro"/>
</dbReference>
<comment type="caution">
    <text evidence="8">The sequence shown here is derived from an EMBL/GenBank/DDBJ whole genome shotgun (WGS) entry which is preliminary data.</text>
</comment>
<dbReference type="SUPFAM" id="SSF50249">
    <property type="entry name" value="Nucleic acid-binding proteins"/>
    <property type="match status" value="1"/>
</dbReference>
<evidence type="ECO:0000256" key="6">
    <source>
        <dbReference type="HAMAP-Rule" id="MF_00031"/>
    </source>
</evidence>
<feature type="domain" description="Helix-hairpin-helix DNA-binding motif class 1" evidence="7">
    <location>
        <begin position="108"/>
        <end position="127"/>
    </location>
</feature>
<comment type="function">
    <text evidence="6">The RuvA-RuvB-RuvC complex processes Holliday junction (HJ) DNA during genetic recombination and DNA repair, while the RuvA-RuvB complex plays an important role in the rescue of blocked DNA replication forks via replication fork reversal (RFR). RuvA specifically binds to HJ cruciform DNA, conferring on it an open structure. The RuvB hexamer acts as an ATP-dependent pump, pulling dsDNA into and through the RuvAB complex. HJ branch migration allows RuvC to scan DNA until it finds its consensus sequence, where it cleaves and resolves the cruciform DNA.</text>
</comment>
<comment type="subunit">
    <text evidence="6">Homotetramer. Forms an RuvA(8)-RuvB(12)-Holliday junction (HJ) complex. HJ DNA is sandwiched between 2 RuvA tetramers; dsDNA enters through RuvA and exits via RuvB. An RuvB hexamer assembles on each DNA strand where it exits the tetramer. Each RuvB hexamer is contacted by two RuvA subunits (via domain III) on 2 adjacent RuvB subunits; this complex drives branch migration. In the full resolvosome a probable DNA-RuvA(4)-RuvB(12)-RuvC(2) complex forms which resolves the HJ.</text>
</comment>
<keyword evidence="1 6" id="KW-0963">Cytoplasm</keyword>
<dbReference type="GO" id="GO:0009378">
    <property type="term" value="F:four-way junction helicase activity"/>
    <property type="evidence" value="ECO:0007669"/>
    <property type="project" value="InterPro"/>
</dbReference>
<keyword evidence="5 6" id="KW-0234">DNA repair</keyword>
<name>A0A7W4P982_9PROT</name>
<dbReference type="GO" id="GO:0006281">
    <property type="term" value="P:DNA repair"/>
    <property type="evidence" value="ECO:0007669"/>
    <property type="project" value="UniProtKB-UniRule"/>
</dbReference>
<evidence type="ECO:0000313" key="9">
    <source>
        <dbReference type="Proteomes" id="UP000525623"/>
    </source>
</evidence>
<dbReference type="Gene3D" id="2.40.50.140">
    <property type="entry name" value="Nucleic acid-binding proteins"/>
    <property type="match status" value="1"/>
</dbReference>
<dbReference type="InterPro" id="IPR011114">
    <property type="entry name" value="RuvA_C"/>
</dbReference>
<reference evidence="8 9" key="1">
    <citation type="submission" date="2020-04" db="EMBL/GenBank/DDBJ databases">
        <title>Description of novel Gluconacetobacter.</title>
        <authorList>
            <person name="Sombolestani A."/>
        </authorList>
    </citation>
    <scope>NUCLEOTIDE SEQUENCE [LARGE SCALE GENOMIC DNA]</scope>
    <source>
        <strain evidence="8 9">LMG 27725</strain>
    </source>
</reference>
<dbReference type="AlphaFoldDB" id="A0A7W4P982"/>
<feature type="domain" description="Helix-hairpin-helix DNA-binding motif class 1" evidence="7">
    <location>
        <begin position="73"/>
        <end position="92"/>
    </location>
</feature>
<dbReference type="SUPFAM" id="SSF46929">
    <property type="entry name" value="DNA helicase RuvA subunit, C-terminal domain"/>
    <property type="match status" value="1"/>
</dbReference>
<dbReference type="GO" id="GO:0006310">
    <property type="term" value="P:DNA recombination"/>
    <property type="evidence" value="ECO:0007669"/>
    <property type="project" value="UniProtKB-UniRule"/>
</dbReference>
<dbReference type="GO" id="GO:0000400">
    <property type="term" value="F:four-way junction DNA binding"/>
    <property type="evidence" value="ECO:0007669"/>
    <property type="project" value="UniProtKB-UniRule"/>
</dbReference>
<dbReference type="GO" id="GO:0009379">
    <property type="term" value="C:Holliday junction helicase complex"/>
    <property type="evidence" value="ECO:0007669"/>
    <property type="project" value="InterPro"/>
</dbReference>
<dbReference type="InterPro" id="IPR012340">
    <property type="entry name" value="NA-bd_OB-fold"/>
</dbReference>
<dbReference type="InterPro" id="IPR010994">
    <property type="entry name" value="RuvA_2-like"/>
</dbReference>
<organism evidence="8 9">
    <name type="scientific">Gluconacetobacter tumulicola</name>
    <dbReference type="NCBI Taxonomy" id="1017177"/>
    <lineage>
        <taxon>Bacteria</taxon>
        <taxon>Pseudomonadati</taxon>
        <taxon>Pseudomonadota</taxon>
        <taxon>Alphaproteobacteria</taxon>
        <taxon>Acetobacterales</taxon>
        <taxon>Acetobacteraceae</taxon>
        <taxon>Gluconacetobacter</taxon>
    </lineage>
</organism>
<comment type="domain">
    <text evidence="6">Has three domains with a flexible linker between the domains II and III and assumes an 'L' shape. Domain III is highly mobile and contacts RuvB.</text>
</comment>
<dbReference type="NCBIfam" id="TIGR00084">
    <property type="entry name" value="ruvA"/>
    <property type="match status" value="1"/>
</dbReference>
<comment type="similarity">
    <text evidence="6">Belongs to the RuvA family.</text>
</comment>
<evidence type="ECO:0000256" key="2">
    <source>
        <dbReference type="ARBA" id="ARBA00022763"/>
    </source>
</evidence>
<dbReference type="InterPro" id="IPR036267">
    <property type="entry name" value="RuvA_C_sf"/>
</dbReference>
<dbReference type="RefSeq" id="WP_182967704.1">
    <property type="nucleotide sequence ID" value="NZ_BAABGC010000070.1"/>
</dbReference>
<protein>
    <recommendedName>
        <fullName evidence="6">Holliday junction branch migration complex subunit RuvA</fullName>
    </recommendedName>
</protein>
<dbReference type="Gene3D" id="1.10.8.10">
    <property type="entry name" value="DNA helicase RuvA subunit, C-terminal domain"/>
    <property type="match status" value="1"/>
</dbReference>
<dbReference type="Gene3D" id="1.10.150.20">
    <property type="entry name" value="5' to 3' exonuclease, C-terminal subdomain"/>
    <property type="match status" value="1"/>
</dbReference>
<dbReference type="GO" id="GO:0048476">
    <property type="term" value="C:Holliday junction resolvase complex"/>
    <property type="evidence" value="ECO:0007669"/>
    <property type="project" value="UniProtKB-UniRule"/>
</dbReference>
<evidence type="ECO:0000259" key="7">
    <source>
        <dbReference type="SMART" id="SM00278"/>
    </source>
</evidence>
<dbReference type="SUPFAM" id="SSF47781">
    <property type="entry name" value="RuvA domain 2-like"/>
    <property type="match status" value="1"/>
</dbReference>
<dbReference type="InterPro" id="IPR000085">
    <property type="entry name" value="RuvA"/>
</dbReference>
<dbReference type="HAMAP" id="MF_00031">
    <property type="entry name" value="DNA_HJ_migration_RuvA"/>
    <property type="match status" value="1"/>
</dbReference>
<dbReference type="InterPro" id="IPR003583">
    <property type="entry name" value="Hlx-hairpin-Hlx_DNA-bd_motif"/>
</dbReference>
<dbReference type="Pfam" id="PF07499">
    <property type="entry name" value="RuvA_C"/>
    <property type="match status" value="1"/>
</dbReference>